<dbReference type="Gene3D" id="1.10.150.430">
    <property type="entry name" value="DUF3349, helical bundle"/>
    <property type="match status" value="1"/>
</dbReference>
<accession>A0A7S8E8T1</accession>
<dbReference type="RefSeq" id="WP_195170529.1">
    <property type="nucleotide sequence ID" value="NZ_CP062983.1"/>
</dbReference>
<dbReference type="AlphaFoldDB" id="A0A7S8E8T1"/>
<gene>
    <name evidence="1" type="ORF">G4Y79_22695</name>
</gene>
<sequence>MMPSKENMSEYFQRLLKVLQCAFTVPLWKEEYLPLIYYLYEETDLTEREVAFIVGQLISSNYMDVIHDVSEARTDFEPDENDMEELITRLEGCGFGAWAKDSIGYK</sequence>
<dbReference type="Proteomes" id="UP000594468">
    <property type="component" value="Chromosome"/>
</dbReference>
<evidence type="ECO:0000313" key="2">
    <source>
        <dbReference type="Proteomes" id="UP000594468"/>
    </source>
</evidence>
<dbReference type="KEGG" id="pmet:G4Y79_22695"/>
<dbReference type="InterPro" id="IPR044918">
    <property type="entry name" value="DUF3349_helical"/>
</dbReference>
<reference evidence="1 2" key="1">
    <citation type="submission" date="2020-02" db="EMBL/GenBank/DDBJ databases">
        <authorList>
            <person name="Zheng R.K."/>
            <person name="Sun C.M."/>
        </authorList>
    </citation>
    <scope>NUCLEOTIDE SEQUENCE [LARGE SCALE GENOMIC DNA]</scope>
    <source>
        <strain evidence="2">rifampicinis</strain>
    </source>
</reference>
<evidence type="ECO:0000313" key="1">
    <source>
        <dbReference type="EMBL" id="QPC82460.1"/>
    </source>
</evidence>
<organism evidence="1 2">
    <name type="scientific">Phototrophicus methaneseepsis</name>
    <dbReference type="NCBI Taxonomy" id="2710758"/>
    <lineage>
        <taxon>Bacteria</taxon>
        <taxon>Bacillati</taxon>
        <taxon>Chloroflexota</taxon>
        <taxon>Candidatus Thermofontia</taxon>
        <taxon>Phototrophicales</taxon>
        <taxon>Phototrophicaceae</taxon>
        <taxon>Phototrophicus</taxon>
    </lineage>
</organism>
<dbReference type="EMBL" id="CP062983">
    <property type="protein sequence ID" value="QPC82460.1"/>
    <property type="molecule type" value="Genomic_DNA"/>
</dbReference>
<proteinExistence type="predicted"/>
<evidence type="ECO:0008006" key="3">
    <source>
        <dbReference type="Google" id="ProtNLM"/>
    </source>
</evidence>
<protein>
    <recommendedName>
        <fullName evidence="3">DUF3349 domain-containing protein</fullName>
    </recommendedName>
</protein>
<keyword evidence="2" id="KW-1185">Reference proteome</keyword>
<name>A0A7S8E8T1_9CHLR</name>